<evidence type="ECO:0000313" key="5">
    <source>
        <dbReference type="Proteomes" id="UP001139384"/>
    </source>
</evidence>
<dbReference type="Pfam" id="PF04471">
    <property type="entry name" value="Mrr_cat"/>
    <property type="match status" value="1"/>
</dbReference>
<reference evidence="4" key="1">
    <citation type="submission" date="2022-01" db="EMBL/GenBank/DDBJ databases">
        <title>Draft Genome Sequences of Seven Type Strains of the Genus Streptomyces.</title>
        <authorList>
            <person name="Aziz S."/>
            <person name="Coretto E."/>
            <person name="Chronakova A."/>
            <person name="Sproer C."/>
            <person name="Huber K."/>
            <person name="Nouioui I."/>
            <person name="Gross H."/>
        </authorList>
    </citation>
    <scope>NUCLEOTIDE SEQUENCE</scope>
    <source>
        <strain evidence="4">DSM 103493</strain>
    </source>
</reference>
<dbReference type="InterPro" id="IPR011335">
    <property type="entry name" value="Restrct_endonuc-II-like"/>
</dbReference>
<dbReference type="RefSeq" id="WP_234766142.1">
    <property type="nucleotide sequence ID" value="NZ_JAKEIP010000164.1"/>
</dbReference>
<keyword evidence="2" id="KW-1133">Transmembrane helix</keyword>
<feature type="region of interest" description="Disordered" evidence="1">
    <location>
        <begin position="1"/>
        <end position="34"/>
    </location>
</feature>
<dbReference type="GO" id="GO:0015666">
    <property type="term" value="F:restriction endodeoxyribonuclease activity"/>
    <property type="evidence" value="ECO:0007669"/>
    <property type="project" value="TreeGrafter"/>
</dbReference>
<dbReference type="InterPro" id="IPR007560">
    <property type="entry name" value="Restrct_endonuc_IV_Mrr"/>
</dbReference>
<keyword evidence="5" id="KW-1185">Reference proteome</keyword>
<dbReference type="EMBL" id="JAKEIP010000164">
    <property type="protein sequence ID" value="MCF1597711.1"/>
    <property type="molecule type" value="Genomic_DNA"/>
</dbReference>
<keyword evidence="2" id="KW-0472">Membrane</keyword>
<dbReference type="GO" id="GO:0009307">
    <property type="term" value="P:DNA restriction-modification system"/>
    <property type="evidence" value="ECO:0007669"/>
    <property type="project" value="InterPro"/>
</dbReference>
<evidence type="ECO:0000313" key="4">
    <source>
        <dbReference type="EMBL" id="MCF1597711.1"/>
    </source>
</evidence>
<gene>
    <name evidence="4" type="ORF">L0P92_29750</name>
</gene>
<evidence type="ECO:0000259" key="3">
    <source>
        <dbReference type="Pfam" id="PF04471"/>
    </source>
</evidence>
<feature type="transmembrane region" description="Helical" evidence="2">
    <location>
        <begin position="47"/>
        <end position="64"/>
    </location>
</feature>
<keyword evidence="4" id="KW-0255">Endonuclease</keyword>
<dbReference type="Proteomes" id="UP001139384">
    <property type="component" value="Unassembled WGS sequence"/>
</dbReference>
<dbReference type="InterPro" id="IPR011856">
    <property type="entry name" value="tRNA_endonuc-like_dom_sf"/>
</dbReference>
<dbReference type="InterPro" id="IPR052906">
    <property type="entry name" value="Type_IV_Methyl-Rstrct_Enzyme"/>
</dbReference>
<evidence type="ECO:0000256" key="2">
    <source>
        <dbReference type="SAM" id="Phobius"/>
    </source>
</evidence>
<organism evidence="4 5">
    <name type="scientific">Streptomyces muensis</name>
    <dbReference type="NCBI Taxonomy" id="1077944"/>
    <lineage>
        <taxon>Bacteria</taxon>
        <taxon>Bacillati</taxon>
        <taxon>Actinomycetota</taxon>
        <taxon>Actinomycetes</taxon>
        <taxon>Kitasatosporales</taxon>
        <taxon>Streptomycetaceae</taxon>
        <taxon>Streptomyces</taxon>
    </lineage>
</organism>
<dbReference type="Gene3D" id="3.40.1350.10">
    <property type="match status" value="1"/>
</dbReference>
<dbReference type="GO" id="GO:0003677">
    <property type="term" value="F:DNA binding"/>
    <property type="evidence" value="ECO:0007669"/>
    <property type="project" value="InterPro"/>
</dbReference>
<evidence type="ECO:0000256" key="1">
    <source>
        <dbReference type="SAM" id="MobiDB-lite"/>
    </source>
</evidence>
<protein>
    <submittedName>
        <fullName evidence="4">Restriction endonuclease</fullName>
    </submittedName>
</protein>
<proteinExistence type="predicted"/>
<keyword evidence="4" id="KW-0378">Hydrolase</keyword>
<name>A0A9X1Q5N1_STRM4</name>
<feature type="domain" description="Restriction endonuclease type IV Mrr" evidence="3">
    <location>
        <begin position="113"/>
        <end position="227"/>
    </location>
</feature>
<dbReference type="PANTHER" id="PTHR30015:SF6">
    <property type="entry name" value="SLL1429 PROTEIN"/>
    <property type="match status" value="1"/>
</dbReference>
<accession>A0A9X1Q5N1</accession>
<sequence length="237" mass="26547">MASTTRRPHPERRRPARRTSRRRHPAGRRRGAVRRGWRRHLTAGDRTALIIVVVLALLFIGDYLSRHPGILAALLTVLGLAGVTTAYLWGRRRYRRWRLDGHGELPTDIDHFRALSPGGFERAVARLCQRDGCTKVEVLGGANDRAGDVKARTPDGRWLLIQCKRYTQTKKVSAEVLYQVNGTYQDTHGCDLAAIVTTSGFTASAFDWNNDLEAPLKLMGSQALLEWADGTGRAPWQ</sequence>
<keyword evidence="2" id="KW-0812">Transmembrane</keyword>
<dbReference type="SUPFAM" id="SSF52980">
    <property type="entry name" value="Restriction endonuclease-like"/>
    <property type="match status" value="1"/>
</dbReference>
<dbReference type="AlphaFoldDB" id="A0A9X1Q5N1"/>
<dbReference type="PANTHER" id="PTHR30015">
    <property type="entry name" value="MRR RESTRICTION SYSTEM PROTEIN"/>
    <property type="match status" value="1"/>
</dbReference>
<comment type="caution">
    <text evidence="4">The sequence shown here is derived from an EMBL/GenBank/DDBJ whole genome shotgun (WGS) entry which is preliminary data.</text>
</comment>
<keyword evidence="4" id="KW-0540">Nuclease</keyword>
<feature type="transmembrane region" description="Helical" evidence="2">
    <location>
        <begin position="70"/>
        <end position="89"/>
    </location>
</feature>